<name>A0A7W3RPX6_STRMR</name>
<dbReference type="Pfam" id="PF00550">
    <property type="entry name" value="PP-binding"/>
    <property type="match status" value="1"/>
</dbReference>
<gene>
    <name evidence="2" type="ORF">HDA42_007003</name>
</gene>
<dbReference type="Gene3D" id="1.10.1200.10">
    <property type="entry name" value="ACP-like"/>
    <property type="match status" value="1"/>
</dbReference>
<dbReference type="RefSeq" id="WP_182777970.1">
    <property type="nucleotide sequence ID" value="NZ_BAAAHW010000030.1"/>
</dbReference>
<dbReference type="Proteomes" id="UP000577386">
    <property type="component" value="Unassembled WGS sequence"/>
</dbReference>
<dbReference type="InterPro" id="IPR009081">
    <property type="entry name" value="PP-bd_ACP"/>
</dbReference>
<dbReference type="SUPFAM" id="SSF47336">
    <property type="entry name" value="ACP-like"/>
    <property type="match status" value="1"/>
</dbReference>
<protein>
    <submittedName>
        <fullName evidence="2">Acyl carrier protein</fullName>
    </submittedName>
</protein>
<keyword evidence="3" id="KW-1185">Reference proteome</keyword>
<organism evidence="2 3">
    <name type="scientific">Streptomyces murinus</name>
    <dbReference type="NCBI Taxonomy" id="33900"/>
    <lineage>
        <taxon>Bacteria</taxon>
        <taxon>Bacillati</taxon>
        <taxon>Actinomycetota</taxon>
        <taxon>Actinomycetes</taxon>
        <taxon>Kitasatosporales</taxon>
        <taxon>Streptomycetaceae</taxon>
        <taxon>Streptomyces</taxon>
    </lineage>
</organism>
<sequence length="103" mass="11755">MQEETQAESHAEKQVEQRDGELFTRIVGHIGEFVERDVSYLTPRSHVANSIEGMSSLKMIELLLYLEDCFGVDFDESVMEKLETLQDLEDYIRGAQDLSGQQA</sequence>
<accession>A0A7W3RPX6</accession>
<dbReference type="EMBL" id="JACJIJ010000002">
    <property type="protein sequence ID" value="MBA9057825.1"/>
    <property type="molecule type" value="Genomic_DNA"/>
</dbReference>
<dbReference type="AlphaFoldDB" id="A0A7W3RPX6"/>
<dbReference type="PROSITE" id="PS50075">
    <property type="entry name" value="CARRIER"/>
    <property type="match status" value="1"/>
</dbReference>
<dbReference type="InterPro" id="IPR036736">
    <property type="entry name" value="ACP-like_sf"/>
</dbReference>
<proteinExistence type="predicted"/>
<comment type="caution">
    <text evidence="2">The sequence shown here is derived from an EMBL/GenBank/DDBJ whole genome shotgun (WGS) entry which is preliminary data.</text>
</comment>
<evidence type="ECO:0000313" key="2">
    <source>
        <dbReference type="EMBL" id="MBA9057825.1"/>
    </source>
</evidence>
<evidence type="ECO:0000259" key="1">
    <source>
        <dbReference type="PROSITE" id="PS50075"/>
    </source>
</evidence>
<evidence type="ECO:0000313" key="3">
    <source>
        <dbReference type="Proteomes" id="UP000577386"/>
    </source>
</evidence>
<dbReference type="GeneID" id="93978275"/>
<reference evidence="2 3" key="1">
    <citation type="submission" date="2020-08" db="EMBL/GenBank/DDBJ databases">
        <title>Sequencing the genomes of 1000 actinobacteria strains.</title>
        <authorList>
            <person name="Klenk H.-P."/>
        </authorList>
    </citation>
    <scope>NUCLEOTIDE SEQUENCE [LARGE SCALE GENOMIC DNA]</scope>
    <source>
        <strain evidence="2 3">DSM 41827</strain>
    </source>
</reference>
<feature type="domain" description="Carrier" evidence="1">
    <location>
        <begin position="16"/>
        <end position="96"/>
    </location>
</feature>